<dbReference type="PANTHER" id="PTHR30614">
    <property type="entry name" value="MEMBRANE COMPONENT OF AMINO ACID ABC TRANSPORTER"/>
    <property type="match status" value="1"/>
</dbReference>
<feature type="transmembrane region" description="Helical" evidence="8">
    <location>
        <begin position="55"/>
        <end position="75"/>
    </location>
</feature>
<dbReference type="STRING" id="1423806.FD15_GL002317"/>
<dbReference type="GO" id="GO:0015184">
    <property type="term" value="F:L-cystine transmembrane transporter activity"/>
    <property type="evidence" value="ECO:0007669"/>
    <property type="project" value="TreeGrafter"/>
</dbReference>
<dbReference type="FunFam" id="1.10.3720.10:FF:000006">
    <property type="entry name" value="Glutamate/aspartate ABC transporter, permease protein GltK"/>
    <property type="match status" value="1"/>
</dbReference>
<dbReference type="PATRIC" id="fig|1423806.3.peg.2373"/>
<gene>
    <name evidence="10" type="ORF">FD15_GL002317</name>
</gene>
<keyword evidence="4 8" id="KW-0812">Transmembrane</keyword>
<dbReference type="InterPro" id="IPR035906">
    <property type="entry name" value="MetI-like_sf"/>
</dbReference>
<dbReference type="PANTHER" id="PTHR30614:SF0">
    <property type="entry name" value="L-CYSTINE TRANSPORT SYSTEM PERMEASE PROTEIN TCYL"/>
    <property type="match status" value="1"/>
</dbReference>
<dbReference type="GO" id="GO:0043190">
    <property type="term" value="C:ATP-binding cassette (ABC) transporter complex"/>
    <property type="evidence" value="ECO:0007669"/>
    <property type="project" value="InterPro"/>
</dbReference>
<dbReference type="eggNOG" id="COG0765">
    <property type="taxonomic scope" value="Bacteria"/>
</dbReference>
<protein>
    <submittedName>
        <fullName evidence="10">ABC transporter, permease protein</fullName>
    </submittedName>
</protein>
<dbReference type="Pfam" id="PF00528">
    <property type="entry name" value="BPD_transp_1"/>
    <property type="match status" value="1"/>
</dbReference>
<evidence type="ECO:0000256" key="4">
    <source>
        <dbReference type="ARBA" id="ARBA00022692"/>
    </source>
</evidence>
<dbReference type="InterPro" id="IPR010065">
    <property type="entry name" value="AA_ABC_transptr_permease_3TM"/>
</dbReference>
<dbReference type="NCBIfam" id="TIGR01726">
    <property type="entry name" value="HEQRo_perm_3TM"/>
    <property type="match status" value="1"/>
</dbReference>
<dbReference type="RefSeq" id="WP_034989994.1">
    <property type="nucleotide sequence ID" value="NZ_AYZF01000004.1"/>
</dbReference>
<keyword evidence="5" id="KW-0029">Amino-acid transport</keyword>
<dbReference type="Proteomes" id="UP000050961">
    <property type="component" value="Unassembled WGS sequence"/>
</dbReference>
<comment type="similarity">
    <text evidence="8">Belongs to the binding-protein-dependent transport system permease family.</text>
</comment>
<dbReference type="PROSITE" id="PS50928">
    <property type="entry name" value="ABC_TM1"/>
    <property type="match status" value="1"/>
</dbReference>
<evidence type="ECO:0000259" key="9">
    <source>
        <dbReference type="PROSITE" id="PS50928"/>
    </source>
</evidence>
<accession>A0A023D0B7</accession>
<dbReference type="OrthoDB" id="9805999at2"/>
<evidence type="ECO:0000313" key="11">
    <source>
        <dbReference type="Proteomes" id="UP000050961"/>
    </source>
</evidence>
<comment type="caution">
    <text evidence="10">The sequence shown here is derived from an EMBL/GenBank/DDBJ whole genome shotgun (WGS) entry which is preliminary data.</text>
</comment>
<evidence type="ECO:0000256" key="7">
    <source>
        <dbReference type="ARBA" id="ARBA00023136"/>
    </source>
</evidence>
<keyword evidence="3" id="KW-1003">Cell membrane</keyword>
<feature type="domain" description="ABC transmembrane type-1" evidence="9">
    <location>
        <begin position="19"/>
        <end position="210"/>
    </location>
</feature>
<reference evidence="10 11" key="1">
    <citation type="journal article" date="2015" name="Genome Announc.">
        <title>Expanding the biotechnology potential of lactobacilli through comparative genomics of 213 strains and associated genera.</title>
        <authorList>
            <person name="Sun Z."/>
            <person name="Harris H.M."/>
            <person name="McCann A."/>
            <person name="Guo C."/>
            <person name="Argimon S."/>
            <person name="Zhang W."/>
            <person name="Yang X."/>
            <person name="Jeffery I.B."/>
            <person name="Cooney J.C."/>
            <person name="Kagawa T.F."/>
            <person name="Liu W."/>
            <person name="Song Y."/>
            <person name="Salvetti E."/>
            <person name="Wrobel A."/>
            <person name="Rasinkangas P."/>
            <person name="Parkhill J."/>
            <person name="Rea M.C."/>
            <person name="O'Sullivan O."/>
            <person name="Ritari J."/>
            <person name="Douillard F.P."/>
            <person name="Paul Ross R."/>
            <person name="Yang R."/>
            <person name="Briner A.E."/>
            <person name="Felis G.E."/>
            <person name="de Vos W.M."/>
            <person name="Barrangou R."/>
            <person name="Klaenhammer T.R."/>
            <person name="Caufield P.W."/>
            <person name="Cui Y."/>
            <person name="Zhang H."/>
            <person name="O'Toole P.W."/>
        </authorList>
    </citation>
    <scope>NUCLEOTIDE SEQUENCE [LARGE SCALE GENOMIC DNA]</scope>
    <source>
        <strain evidence="10 11">DSM 21376</strain>
    </source>
</reference>
<dbReference type="InterPro" id="IPR000515">
    <property type="entry name" value="MetI-like"/>
</dbReference>
<evidence type="ECO:0000256" key="6">
    <source>
        <dbReference type="ARBA" id="ARBA00022989"/>
    </source>
</evidence>
<evidence type="ECO:0000313" key="10">
    <source>
        <dbReference type="EMBL" id="KRN07370.1"/>
    </source>
</evidence>
<dbReference type="CDD" id="cd06261">
    <property type="entry name" value="TM_PBP2"/>
    <property type="match status" value="1"/>
</dbReference>
<keyword evidence="7 8" id="KW-0472">Membrane</keyword>
<sequence length="236" mass="26824">MNFDWQYFLKALIQLPEYIPVTLIMAIFAMILAIVIGVIITVFQLSPFWILRRFAHFYISFFRGMPTLVQLFLIYYGLPQLFPSLRGIPAIIAAIVGLGFKESSYLSEIFRAGFNSVDEGQIEAGKALNISKITLFWHIVLPQATLNALPATGNTFVSLLKETSLAFTLGLTELFGEGKMLAGESFKYFETYLAVGILYWILIIIYTWLQSLLEKELLKPYRRDLNEPDRSEGPVS</sequence>
<dbReference type="AlphaFoldDB" id="A0A023D0B7"/>
<evidence type="ECO:0000256" key="1">
    <source>
        <dbReference type="ARBA" id="ARBA00004651"/>
    </source>
</evidence>
<dbReference type="Gene3D" id="1.10.3720.10">
    <property type="entry name" value="MetI-like"/>
    <property type="match status" value="1"/>
</dbReference>
<evidence type="ECO:0000256" key="2">
    <source>
        <dbReference type="ARBA" id="ARBA00022448"/>
    </source>
</evidence>
<feature type="transmembrane region" description="Helical" evidence="8">
    <location>
        <begin position="20"/>
        <end position="43"/>
    </location>
</feature>
<keyword evidence="11" id="KW-1185">Reference proteome</keyword>
<name>A0A023D0B7_9LACO</name>
<feature type="transmembrane region" description="Helical" evidence="8">
    <location>
        <begin position="189"/>
        <end position="209"/>
    </location>
</feature>
<proteinExistence type="inferred from homology"/>
<dbReference type="EMBL" id="AYZF01000004">
    <property type="protein sequence ID" value="KRN07370.1"/>
    <property type="molecule type" value="Genomic_DNA"/>
</dbReference>
<dbReference type="InterPro" id="IPR043429">
    <property type="entry name" value="ArtM/GltK/GlnP/TcyL/YhdX-like"/>
</dbReference>
<evidence type="ECO:0000256" key="5">
    <source>
        <dbReference type="ARBA" id="ARBA00022970"/>
    </source>
</evidence>
<organism evidence="10 11">
    <name type="scientific">Liquorilactobacillus sucicola DSM 21376 = JCM 15457</name>
    <dbReference type="NCBI Taxonomy" id="1423806"/>
    <lineage>
        <taxon>Bacteria</taxon>
        <taxon>Bacillati</taxon>
        <taxon>Bacillota</taxon>
        <taxon>Bacilli</taxon>
        <taxon>Lactobacillales</taxon>
        <taxon>Lactobacillaceae</taxon>
        <taxon>Liquorilactobacillus</taxon>
    </lineage>
</organism>
<keyword evidence="6 8" id="KW-1133">Transmembrane helix</keyword>
<evidence type="ECO:0000256" key="3">
    <source>
        <dbReference type="ARBA" id="ARBA00022475"/>
    </source>
</evidence>
<evidence type="ECO:0000256" key="8">
    <source>
        <dbReference type="RuleBase" id="RU363032"/>
    </source>
</evidence>
<dbReference type="SUPFAM" id="SSF161098">
    <property type="entry name" value="MetI-like"/>
    <property type="match status" value="1"/>
</dbReference>
<keyword evidence="2 8" id="KW-0813">Transport</keyword>
<comment type="subcellular location">
    <subcellularLocation>
        <location evidence="1 8">Cell membrane</location>
        <topology evidence="1 8">Multi-pass membrane protein</topology>
    </subcellularLocation>
</comment>